<evidence type="ECO:0000256" key="1">
    <source>
        <dbReference type="ARBA" id="ARBA00023054"/>
    </source>
</evidence>
<dbReference type="InterPro" id="IPR057464">
    <property type="entry name" value="CCDC174_GRSR"/>
</dbReference>
<keyword evidence="5" id="KW-1185">Reference proteome</keyword>
<feature type="region of interest" description="Disordered" evidence="2">
    <location>
        <begin position="540"/>
        <end position="579"/>
    </location>
</feature>
<feature type="region of interest" description="Disordered" evidence="2">
    <location>
        <begin position="287"/>
        <end position="523"/>
    </location>
</feature>
<evidence type="ECO:0000256" key="2">
    <source>
        <dbReference type="SAM" id="MobiDB-lite"/>
    </source>
</evidence>
<reference evidence="5" key="1">
    <citation type="submission" date="2014-01" db="EMBL/GenBank/DDBJ databases">
        <title>The Genome Sequence of Anopheles farauti FAR1 (V2).</title>
        <authorList>
            <consortium name="The Broad Institute Genomics Platform"/>
            <person name="Neafsey D.E."/>
            <person name="Besansky N."/>
            <person name="Howell P."/>
            <person name="Walton C."/>
            <person name="Young S.K."/>
            <person name="Zeng Q."/>
            <person name="Gargeya S."/>
            <person name="Fitzgerald M."/>
            <person name="Haas B."/>
            <person name="Abouelleil A."/>
            <person name="Allen A.W."/>
            <person name="Alvarado L."/>
            <person name="Arachchi H.M."/>
            <person name="Berlin A.M."/>
            <person name="Chapman S.B."/>
            <person name="Gainer-Dewar J."/>
            <person name="Goldberg J."/>
            <person name="Griggs A."/>
            <person name="Gujja S."/>
            <person name="Hansen M."/>
            <person name="Howarth C."/>
            <person name="Imamovic A."/>
            <person name="Ireland A."/>
            <person name="Larimer J."/>
            <person name="McCowan C."/>
            <person name="Murphy C."/>
            <person name="Pearson M."/>
            <person name="Poon T.W."/>
            <person name="Priest M."/>
            <person name="Roberts A."/>
            <person name="Saif S."/>
            <person name="Shea T."/>
            <person name="Sisk P."/>
            <person name="Sykes S."/>
            <person name="Wortman J."/>
            <person name="Nusbaum C."/>
            <person name="Birren B."/>
        </authorList>
    </citation>
    <scope>NUCLEOTIDE SEQUENCE [LARGE SCALE GENOMIC DNA]</scope>
    <source>
        <strain evidence="5">FAR1</strain>
    </source>
</reference>
<keyword evidence="1" id="KW-0175">Coiled coil</keyword>
<feature type="compositionally biased region" description="Basic and acidic residues" evidence="2">
    <location>
        <begin position="293"/>
        <end position="333"/>
    </location>
</feature>
<dbReference type="AlphaFoldDB" id="A0A182QQI5"/>
<feature type="compositionally biased region" description="Polar residues" evidence="2">
    <location>
        <begin position="210"/>
        <end position="221"/>
    </location>
</feature>
<accession>A0A182QQI5</accession>
<feature type="compositionally biased region" description="Basic and acidic residues" evidence="2">
    <location>
        <begin position="41"/>
        <end position="69"/>
    </location>
</feature>
<feature type="region of interest" description="Disordered" evidence="2">
    <location>
        <begin position="29"/>
        <end position="79"/>
    </location>
</feature>
<evidence type="ECO:0000313" key="5">
    <source>
        <dbReference type="Proteomes" id="UP000075886"/>
    </source>
</evidence>
<protein>
    <recommendedName>
        <fullName evidence="3">CCDC174 alpha/beta GRSR domain-containing protein</fullName>
    </recommendedName>
</protein>
<feature type="compositionally biased region" description="Low complexity" evidence="2">
    <location>
        <begin position="136"/>
        <end position="146"/>
    </location>
</feature>
<dbReference type="InterPro" id="IPR025066">
    <property type="entry name" value="CCDC174-like"/>
</dbReference>
<dbReference type="EnsemblMetazoa" id="AFAF014871-RA">
    <property type="protein sequence ID" value="AFAF014871-PA"/>
    <property type="gene ID" value="AFAF014871"/>
</dbReference>
<dbReference type="VEuPathDB" id="VectorBase:AFAF014871"/>
<feature type="region of interest" description="Disordered" evidence="2">
    <location>
        <begin position="620"/>
        <end position="642"/>
    </location>
</feature>
<evidence type="ECO:0000259" key="3">
    <source>
        <dbReference type="Pfam" id="PF25449"/>
    </source>
</evidence>
<feature type="compositionally biased region" description="Basic and acidic residues" evidence="2">
    <location>
        <begin position="562"/>
        <end position="572"/>
    </location>
</feature>
<feature type="compositionally biased region" description="Basic and acidic residues" evidence="2">
    <location>
        <begin position="192"/>
        <end position="209"/>
    </location>
</feature>
<feature type="region of interest" description="Disordered" evidence="2">
    <location>
        <begin position="116"/>
        <end position="157"/>
    </location>
</feature>
<dbReference type="PANTHER" id="PTHR15885">
    <property type="entry name" value="COILED-COIL DOMAIN-CONTAINING PROTEIN 174"/>
    <property type="match status" value="1"/>
</dbReference>
<feature type="domain" description="CCDC174 alpha/beta GRSR" evidence="3">
    <location>
        <begin position="156"/>
        <end position="185"/>
    </location>
</feature>
<name>A0A182QQI5_9DIPT</name>
<dbReference type="Pfam" id="PF13300">
    <property type="entry name" value="DUF4078"/>
    <property type="match status" value="1"/>
</dbReference>
<proteinExistence type="predicted"/>
<dbReference type="Proteomes" id="UP000075886">
    <property type="component" value="Unassembled WGS sequence"/>
</dbReference>
<dbReference type="GO" id="GO:0005634">
    <property type="term" value="C:nucleus"/>
    <property type="evidence" value="ECO:0007669"/>
    <property type="project" value="TreeGrafter"/>
</dbReference>
<reference evidence="4" key="2">
    <citation type="submission" date="2020-05" db="UniProtKB">
        <authorList>
            <consortium name="EnsemblMetazoa"/>
        </authorList>
    </citation>
    <scope>IDENTIFICATION</scope>
    <source>
        <strain evidence="4">FAR1</strain>
    </source>
</reference>
<feature type="compositionally biased region" description="Basic and acidic residues" evidence="2">
    <location>
        <begin position="419"/>
        <end position="440"/>
    </location>
</feature>
<dbReference type="Pfam" id="PF25449">
    <property type="entry name" value="CCDC174_GRSR"/>
    <property type="match status" value="1"/>
</dbReference>
<feature type="compositionally biased region" description="Basic and acidic residues" evidence="2">
    <location>
        <begin position="369"/>
        <end position="410"/>
    </location>
</feature>
<feature type="region of interest" description="Disordered" evidence="2">
    <location>
        <begin position="181"/>
        <end position="246"/>
    </location>
</feature>
<evidence type="ECO:0000313" key="4">
    <source>
        <dbReference type="EnsemblMetazoa" id="AFAF014871-PA"/>
    </source>
</evidence>
<sequence>MNDPNRKIEIDKSSLLSLKAELLRKQAEVGRAKATSSIEDFVPKKVPKPEKDVDDVTKRKERRANKDKSQPTVTELEDTAQLARSKQMLQAKAKYYERMVASGGALNSDENSLVMFNKKKQDTKPAYYSSEESVRESSSSAESSSGSDEESENGKWVEYTDCLGRTRKCLKEDLKECLARDKELQLSMAPREGQRREDFQGPSKEDASKTVEQSATATGDNSDPEEEDGEIVGPMPSAMTSHSDVGERFRVMREQWVEQEEANLEKESIHYQDVLFDEARLHGVGYYAFSTDQQERNRQRDELDSIRESTVEAQKEREALRKARDKLIADRVKAARARQRARQGLPPEDEDEKSPADGSEAADQLYDSAEEKRRRKAEEKQRKRKEREERRKDRERADHVRPWDEGKEQNPDDQQWVPAKERFVLSQHEWNDLKRSERIAEFAPPPTERPSWASGSKYAPSGNRPQPSNVPPASESDSDSKESDNDEPIVGPLPSQMILPEDIPLPEEDTTKGSLYFTTKKNAPQRELKRRNLNTVEMVIPAKQPPPVPIRNELSDPEDAHEEVPERKRAEIEPPATYDFYGPSDVVAAAASHRTGFRQRVTPENRSNLVDSIEAGLKFLRNQSDKAGGPGTKNRWTSNADY</sequence>
<dbReference type="EMBL" id="AXCN02001502">
    <property type="status" value="NOT_ANNOTATED_CDS"/>
    <property type="molecule type" value="Genomic_DNA"/>
</dbReference>
<dbReference type="PANTHER" id="PTHR15885:SF1">
    <property type="entry name" value="COILED-COIL DOMAIN-CONTAINING PROTEIN 174"/>
    <property type="match status" value="1"/>
</dbReference>
<dbReference type="STRING" id="69004.A0A182QQI5"/>
<feature type="compositionally biased region" description="Polar residues" evidence="2">
    <location>
        <begin position="512"/>
        <end position="522"/>
    </location>
</feature>
<organism evidence="4 5">
    <name type="scientific">Anopheles farauti</name>
    <dbReference type="NCBI Taxonomy" id="69004"/>
    <lineage>
        <taxon>Eukaryota</taxon>
        <taxon>Metazoa</taxon>
        <taxon>Ecdysozoa</taxon>
        <taxon>Arthropoda</taxon>
        <taxon>Hexapoda</taxon>
        <taxon>Insecta</taxon>
        <taxon>Pterygota</taxon>
        <taxon>Neoptera</taxon>
        <taxon>Endopterygota</taxon>
        <taxon>Diptera</taxon>
        <taxon>Nematocera</taxon>
        <taxon>Culicoidea</taxon>
        <taxon>Culicidae</taxon>
        <taxon>Anophelinae</taxon>
        <taxon>Anopheles</taxon>
    </lineage>
</organism>